<reference evidence="2" key="1">
    <citation type="submission" date="2025-08" db="UniProtKB">
        <authorList>
            <consortium name="RefSeq"/>
        </authorList>
    </citation>
    <scope>IDENTIFICATION</scope>
</reference>
<dbReference type="GO" id="GO:0003723">
    <property type="term" value="F:RNA binding"/>
    <property type="evidence" value="ECO:0007669"/>
    <property type="project" value="InterPro"/>
</dbReference>
<keyword evidence="1" id="KW-1185">Reference proteome</keyword>
<accession>A0A1U8PZ20</accession>
<sequence>MKGKYQKIAGSHAASEYCSLQIFIKYCSQDGDSVFEELRRQLITLACNTCAINLVKKILDNVIDHVHQLGNASQKQTLLLELYLTELQFLRIWFQQKSSCKIMSAFLESSNFKLQDLVKPELQTLNRWWHFEKSLKPSSVGNKVNLQELPK</sequence>
<protein>
    <submittedName>
        <fullName evidence="2">Uncharacterized protein LOC104588999 isoform X1</fullName>
    </submittedName>
</protein>
<dbReference type="Proteomes" id="UP000189703">
    <property type="component" value="Unplaced"/>
</dbReference>
<dbReference type="OrthoDB" id="497380at2759"/>
<gene>
    <name evidence="2" type="primary">LOC104588999</name>
</gene>
<dbReference type="GeneID" id="104588999"/>
<dbReference type="AlphaFoldDB" id="A0A1U8PZ20"/>
<dbReference type="PANTHER" id="PTHR13389">
    <property type="entry name" value="PUMILIO HOMOLOG 3"/>
    <property type="match status" value="1"/>
</dbReference>
<dbReference type="RefSeq" id="XP_019051792.1">
    <property type="nucleotide sequence ID" value="XM_019196247.1"/>
</dbReference>
<dbReference type="PANTHER" id="PTHR13389:SF0">
    <property type="entry name" value="PUMILIO HOMOLOG 3"/>
    <property type="match status" value="1"/>
</dbReference>
<organism evidence="1 2">
    <name type="scientific">Nelumbo nucifera</name>
    <name type="common">Sacred lotus</name>
    <dbReference type="NCBI Taxonomy" id="4432"/>
    <lineage>
        <taxon>Eukaryota</taxon>
        <taxon>Viridiplantae</taxon>
        <taxon>Streptophyta</taxon>
        <taxon>Embryophyta</taxon>
        <taxon>Tracheophyta</taxon>
        <taxon>Spermatophyta</taxon>
        <taxon>Magnoliopsida</taxon>
        <taxon>Proteales</taxon>
        <taxon>Nelumbonaceae</taxon>
        <taxon>Nelumbo</taxon>
    </lineage>
</organism>
<dbReference type="InterPro" id="IPR040059">
    <property type="entry name" value="PUM3"/>
</dbReference>
<dbReference type="STRING" id="4432.A0A1U8PZ20"/>
<dbReference type="KEGG" id="nnu:104588999"/>
<dbReference type="InParanoid" id="A0A1U8PZ20"/>
<evidence type="ECO:0000313" key="1">
    <source>
        <dbReference type="Proteomes" id="UP000189703"/>
    </source>
</evidence>
<proteinExistence type="predicted"/>
<name>A0A1U8PZ20_NELNU</name>
<evidence type="ECO:0000313" key="2">
    <source>
        <dbReference type="RefSeq" id="XP_019051792.1"/>
    </source>
</evidence>